<evidence type="ECO:0000313" key="1">
    <source>
        <dbReference type="EMBL" id="KAH7987216.1"/>
    </source>
</evidence>
<gene>
    <name evidence="1" type="ORF">K3G42_001983</name>
</gene>
<dbReference type="EMBL" id="CM037630">
    <property type="protein sequence ID" value="KAH7987216.1"/>
    <property type="molecule type" value="Genomic_DNA"/>
</dbReference>
<proteinExistence type="predicted"/>
<evidence type="ECO:0000313" key="2">
    <source>
        <dbReference type="Proteomes" id="UP000827872"/>
    </source>
</evidence>
<accession>A0ACB8E4U7</accession>
<comment type="caution">
    <text evidence="1">The sequence shown here is derived from an EMBL/GenBank/DDBJ whole genome shotgun (WGS) entry which is preliminary data.</text>
</comment>
<keyword evidence="2" id="KW-1185">Reference proteome</keyword>
<sequence>MAYAEETRKLKCVFPVPKTKENEGSYYECEHLHHHGVVMERSITMMTRKHPLSYFRKSYLCSWDLHDIYKPSQWNGLLIGS</sequence>
<organism evidence="1 2">
    <name type="scientific">Sphaerodactylus townsendi</name>
    <dbReference type="NCBI Taxonomy" id="933632"/>
    <lineage>
        <taxon>Eukaryota</taxon>
        <taxon>Metazoa</taxon>
        <taxon>Chordata</taxon>
        <taxon>Craniata</taxon>
        <taxon>Vertebrata</taxon>
        <taxon>Euteleostomi</taxon>
        <taxon>Lepidosauria</taxon>
        <taxon>Squamata</taxon>
        <taxon>Bifurcata</taxon>
        <taxon>Gekkota</taxon>
        <taxon>Sphaerodactylidae</taxon>
        <taxon>Sphaerodactylus</taxon>
    </lineage>
</organism>
<reference evidence="1" key="1">
    <citation type="submission" date="2021-08" db="EMBL/GenBank/DDBJ databases">
        <title>The first chromosome-level gecko genome reveals the dynamic sex chromosomes of Neotropical dwarf geckos (Sphaerodactylidae: Sphaerodactylus).</title>
        <authorList>
            <person name="Pinto B.J."/>
            <person name="Keating S.E."/>
            <person name="Gamble T."/>
        </authorList>
    </citation>
    <scope>NUCLEOTIDE SEQUENCE</scope>
    <source>
        <strain evidence="1">TG3544</strain>
    </source>
</reference>
<name>A0ACB8E4U7_9SAUR</name>
<dbReference type="Proteomes" id="UP000827872">
    <property type="component" value="Linkage Group LG17"/>
</dbReference>
<protein>
    <submittedName>
        <fullName evidence="1">Uncharacterized protein</fullName>
    </submittedName>
</protein>